<gene>
    <name evidence="3" type="ORF">VI33_06435</name>
</gene>
<protein>
    <recommendedName>
        <fullName evidence="5">DegT/DnrJ/EryC1/StrS aminotransferase</fullName>
    </recommendedName>
</protein>
<name>A0A0H4JCU2_9PROT</name>
<dbReference type="Gene3D" id="3.40.640.10">
    <property type="entry name" value="Type I PLP-dependent aspartate aminotransferase-like (Major domain)"/>
    <property type="match status" value="1"/>
</dbReference>
<dbReference type="InterPro" id="IPR015424">
    <property type="entry name" value="PyrdxlP-dep_Trfase"/>
</dbReference>
<comment type="similarity">
    <text evidence="2">Belongs to the DegT/DnrJ/EryC1 family.</text>
</comment>
<keyword evidence="4" id="KW-1185">Reference proteome</keyword>
<dbReference type="PANTHER" id="PTHR30244">
    <property type="entry name" value="TRANSAMINASE"/>
    <property type="match status" value="1"/>
</dbReference>
<reference evidence="3 4" key="1">
    <citation type="submission" date="2015-03" db="EMBL/GenBank/DDBJ databases">
        <title>Comparative analysis of the OM43 clade including a novel species from Red Sea uncovers genomic and metabolic diversity among marine methylotrophs.</title>
        <authorList>
            <person name="Jimenez-Infante F."/>
            <person name="Ngugi D.K."/>
            <person name="Vinu M."/>
            <person name="Alam I."/>
            <person name="Kamau A."/>
            <person name="Blom J."/>
            <person name="Bajic V.B."/>
            <person name="Stingl U."/>
        </authorList>
    </citation>
    <scope>NUCLEOTIDE SEQUENCE [LARGE SCALE GENOMIC DNA]</scope>
    <source>
        <strain evidence="3 4">MBRSH7</strain>
    </source>
</reference>
<dbReference type="AlphaFoldDB" id="A0A0H4JCU2"/>
<keyword evidence="1" id="KW-0663">Pyridoxal phosphate</keyword>
<organism evidence="3 4">
    <name type="scientific">Methylophilales bacterium MBRS-H7</name>
    <dbReference type="NCBI Taxonomy" id="1623450"/>
    <lineage>
        <taxon>Bacteria</taxon>
        <taxon>Pseudomonadati</taxon>
        <taxon>Pseudomonadota</taxon>
        <taxon>Betaproteobacteria</taxon>
        <taxon>Nitrosomonadales</taxon>
        <taxon>OM43 clade</taxon>
    </lineage>
</organism>
<dbReference type="InterPro" id="IPR000653">
    <property type="entry name" value="DegT/StrS_aminotransferase"/>
</dbReference>
<dbReference type="GO" id="GO:0030170">
    <property type="term" value="F:pyridoxal phosphate binding"/>
    <property type="evidence" value="ECO:0007669"/>
    <property type="project" value="TreeGrafter"/>
</dbReference>
<dbReference type="SUPFAM" id="SSF53383">
    <property type="entry name" value="PLP-dependent transferases"/>
    <property type="match status" value="1"/>
</dbReference>
<evidence type="ECO:0000313" key="3">
    <source>
        <dbReference type="EMBL" id="AKO66297.1"/>
    </source>
</evidence>
<dbReference type="Proteomes" id="UP000066549">
    <property type="component" value="Chromosome"/>
</dbReference>
<proteinExistence type="inferred from homology"/>
<dbReference type="Pfam" id="PF01041">
    <property type="entry name" value="DegT_DnrJ_EryC1"/>
    <property type="match status" value="1"/>
</dbReference>
<dbReference type="InterPro" id="IPR015421">
    <property type="entry name" value="PyrdxlP-dep_Trfase_major"/>
</dbReference>
<dbReference type="PANTHER" id="PTHR30244:SF9">
    <property type="entry name" value="PROTEIN RV3402C"/>
    <property type="match status" value="1"/>
</dbReference>
<evidence type="ECO:0000313" key="4">
    <source>
        <dbReference type="Proteomes" id="UP000066549"/>
    </source>
</evidence>
<evidence type="ECO:0000256" key="2">
    <source>
        <dbReference type="ARBA" id="ARBA00037999"/>
    </source>
</evidence>
<dbReference type="GO" id="GO:0008483">
    <property type="term" value="F:transaminase activity"/>
    <property type="evidence" value="ECO:0007669"/>
    <property type="project" value="TreeGrafter"/>
</dbReference>
<dbReference type="GO" id="GO:0000271">
    <property type="term" value="P:polysaccharide biosynthetic process"/>
    <property type="evidence" value="ECO:0007669"/>
    <property type="project" value="TreeGrafter"/>
</dbReference>
<dbReference type="EMBL" id="CP011002">
    <property type="protein sequence ID" value="AKO66297.1"/>
    <property type="molecule type" value="Genomic_DNA"/>
</dbReference>
<accession>A0A0H4JCU2</accession>
<sequence>MATVQAIKEAGLVPYYLDVDLKTMQPSQDQLNQVPKRVLNETAILLLVAPFGKPIRDTGPRQFSKKYSIPILVDAAAGFDNAFNKRLSIVISMHATKVFAIGEGGLLYSPSKKIIQSARAYSNFGFINKRDSIQAGLNHKLSEIHSAIGIPTLKFWNKTKIKYLQLAHKFLSSLDNPNIHFMQGWGVDYVSSTCVIHCKDKKIKQLLIKEFDKNNIEWRDWWNQGCHANEYLRQFASYSLPQTDMLAQTTIGIPFHLHLKPDEIKKVFQVINSIN</sequence>
<evidence type="ECO:0008006" key="5">
    <source>
        <dbReference type="Google" id="ProtNLM"/>
    </source>
</evidence>
<evidence type="ECO:0000256" key="1">
    <source>
        <dbReference type="ARBA" id="ARBA00022898"/>
    </source>
</evidence>
<dbReference type="OrthoDB" id="9804264at2"/>